<dbReference type="CDD" id="cd12797">
    <property type="entry name" value="M23_peptidase"/>
    <property type="match status" value="1"/>
</dbReference>
<proteinExistence type="predicted"/>
<dbReference type="SUPFAM" id="SSF51261">
    <property type="entry name" value="Duplicated hybrid motif"/>
    <property type="match status" value="1"/>
</dbReference>
<dbReference type="Pfam" id="PF01551">
    <property type="entry name" value="Peptidase_M23"/>
    <property type="match status" value="1"/>
</dbReference>
<feature type="coiled-coil region" evidence="1">
    <location>
        <begin position="94"/>
        <end position="128"/>
    </location>
</feature>
<keyword evidence="2" id="KW-0812">Transmembrane</keyword>
<sequence length="340" mass="37939">MARTQKYKRIEKKIASNVHNGFVSSFKAVKLFFVKIFKVFDSKLTVMIVPHSQGKVINIQTNVFALSFGMVLVIGIVFSFFYFNRNAVSSSIEINSLMNQNRETLASLDELRDENANLLQAAKRFQASLSQSLSLLGIDRGNNVSQASVSNSDLSSLFSSRDSVKGSVRETSDIRSLTSYLEDAVQPIEQVGKMLENQSSLFKEIPNIWPVTSPNVHISMMFGPNLHPITGQWYIHKGIDFSTWRQGDPIMATANGQVVTCGYDASFGNYIVIRHKHGMYTRYAHMSAFRVKKGEYVNQGQIIGNIGNTGVTTGPHLHYEVHIGSDVVDPSKYINVKLSK</sequence>
<dbReference type="EMBL" id="FUWG01000002">
    <property type="protein sequence ID" value="SJZ29545.1"/>
    <property type="molecule type" value="Genomic_DNA"/>
</dbReference>
<protein>
    <submittedName>
        <fullName evidence="4">Murein DD-endopeptidase MepM and murein hydrolase activator NlpD, contain LysM domain</fullName>
    </submittedName>
</protein>
<name>A0A1T4JHA3_TREPO</name>
<dbReference type="Proteomes" id="UP000190423">
    <property type="component" value="Unassembled WGS sequence"/>
</dbReference>
<keyword evidence="2" id="KW-0472">Membrane</keyword>
<accession>A0A1T4JHA3</accession>
<dbReference type="InterPro" id="IPR011055">
    <property type="entry name" value="Dup_hybrid_motif"/>
</dbReference>
<keyword evidence="5" id="KW-1185">Reference proteome</keyword>
<evidence type="ECO:0000256" key="1">
    <source>
        <dbReference type="SAM" id="Coils"/>
    </source>
</evidence>
<evidence type="ECO:0000256" key="2">
    <source>
        <dbReference type="SAM" id="Phobius"/>
    </source>
</evidence>
<dbReference type="InterPro" id="IPR050570">
    <property type="entry name" value="Cell_wall_metabolism_enzyme"/>
</dbReference>
<dbReference type="OrthoDB" id="305469at2"/>
<evidence type="ECO:0000313" key="4">
    <source>
        <dbReference type="EMBL" id="SJZ29545.1"/>
    </source>
</evidence>
<gene>
    <name evidence="4" type="ORF">SAMN02745149_00047</name>
</gene>
<reference evidence="4 5" key="1">
    <citation type="submission" date="2017-02" db="EMBL/GenBank/DDBJ databases">
        <authorList>
            <person name="Peterson S.W."/>
        </authorList>
    </citation>
    <scope>NUCLEOTIDE SEQUENCE [LARGE SCALE GENOMIC DNA]</scope>
    <source>
        <strain evidence="4 5">ATCC BAA-908</strain>
    </source>
</reference>
<keyword evidence="2" id="KW-1133">Transmembrane helix</keyword>
<keyword evidence="1" id="KW-0175">Coiled coil</keyword>
<dbReference type="PANTHER" id="PTHR21666:SF285">
    <property type="entry name" value="M23 FAMILY METALLOPEPTIDASE"/>
    <property type="match status" value="1"/>
</dbReference>
<dbReference type="GeneID" id="78315371"/>
<dbReference type="PANTHER" id="PTHR21666">
    <property type="entry name" value="PEPTIDASE-RELATED"/>
    <property type="match status" value="1"/>
</dbReference>
<organism evidence="4 5">
    <name type="scientific">Treponema porcinum</name>
    <dbReference type="NCBI Taxonomy" id="261392"/>
    <lineage>
        <taxon>Bacteria</taxon>
        <taxon>Pseudomonadati</taxon>
        <taxon>Spirochaetota</taxon>
        <taxon>Spirochaetia</taxon>
        <taxon>Spirochaetales</taxon>
        <taxon>Treponemataceae</taxon>
        <taxon>Treponema</taxon>
    </lineage>
</organism>
<feature type="domain" description="M23ase beta-sheet core" evidence="3">
    <location>
        <begin position="235"/>
        <end position="330"/>
    </location>
</feature>
<dbReference type="Gene3D" id="2.70.70.10">
    <property type="entry name" value="Glucose Permease (Domain IIA)"/>
    <property type="match status" value="1"/>
</dbReference>
<keyword evidence="4" id="KW-0378">Hydrolase</keyword>
<dbReference type="GO" id="GO:0004222">
    <property type="term" value="F:metalloendopeptidase activity"/>
    <property type="evidence" value="ECO:0007669"/>
    <property type="project" value="TreeGrafter"/>
</dbReference>
<dbReference type="AlphaFoldDB" id="A0A1T4JHA3"/>
<dbReference type="RefSeq" id="WP_078931975.1">
    <property type="nucleotide sequence ID" value="NZ_FUWG01000002.1"/>
</dbReference>
<feature type="transmembrane region" description="Helical" evidence="2">
    <location>
        <begin position="63"/>
        <end position="83"/>
    </location>
</feature>
<dbReference type="STRING" id="261392.SAMN02745149_00047"/>
<dbReference type="InterPro" id="IPR016047">
    <property type="entry name" value="M23ase_b-sheet_dom"/>
</dbReference>
<evidence type="ECO:0000259" key="3">
    <source>
        <dbReference type="Pfam" id="PF01551"/>
    </source>
</evidence>
<evidence type="ECO:0000313" key="5">
    <source>
        <dbReference type="Proteomes" id="UP000190423"/>
    </source>
</evidence>